<sequence length="95" mass="11266">MAPNHKPNNTEHIEVWQWNCRGFRRKQGLLRQYLCTYPIRPDIISLQEIGADRTPTLAGYYTIHQLHMTTVAQKRKLRGSCWLFNTRTRPTENVK</sequence>
<accession>A0ACB8DZQ6</accession>
<proteinExistence type="predicted"/>
<protein>
    <submittedName>
        <fullName evidence="1">Uncharacterized protein</fullName>
    </submittedName>
</protein>
<reference evidence="1" key="1">
    <citation type="submission" date="2020-05" db="EMBL/GenBank/DDBJ databases">
        <title>Large-scale comparative analyses of tick genomes elucidate their genetic diversity and vector capacities.</title>
        <authorList>
            <person name="Jia N."/>
            <person name="Wang J."/>
            <person name="Shi W."/>
            <person name="Du L."/>
            <person name="Sun Y."/>
            <person name="Zhan W."/>
            <person name="Jiang J."/>
            <person name="Wang Q."/>
            <person name="Zhang B."/>
            <person name="Ji P."/>
            <person name="Sakyi L.B."/>
            <person name="Cui X."/>
            <person name="Yuan T."/>
            <person name="Jiang B."/>
            <person name="Yang W."/>
            <person name="Lam T.T.-Y."/>
            <person name="Chang Q."/>
            <person name="Ding S."/>
            <person name="Wang X."/>
            <person name="Zhu J."/>
            <person name="Ruan X."/>
            <person name="Zhao L."/>
            <person name="Wei J."/>
            <person name="Que T."/>
            <person name="Du C."/>
            <person name="Cheng J."/>
            <person name="Dai P."/>
            <person name="Han X."/>
            <person name="Huang E."/>
            <person name="Gao Y."/>
            <person name="Liu J."/>
            <person name="Shao H."/>
            <person name="Ye R."/>
            <person name="Li L."/>
            <person name="Wei W."/>
            <person name="Wang X."/>
            <person name="Wang C."/>
            <person name="Yang T."/>
            <person name="Huo Q."/>
            <person name="Li W."/>
            <person name="Guo W."/>
            <person name="Chen H."/>
            <person name="Zhou L."/>
            <person name="Ni X."/>
            <person name="Tian J."/>
            <person name="Zhou Y."/>
            <person name="Sheng Y."/>
            <person name="Liu T."/>
            <person name="Pan Y."/>
            <person name="Xia L."/>
            <person name="Li J."/>
            <person name="Zhao F."/>
            <person name="Cao W."/>
        </authorList>
    </citation>
    <scope>NUCLEOTIDE SEQUENCE</scope>
    <source>
        <strain evidence="1">Dsil-2018</strain>
    </source>
</reference>
<comment type="caution">
    <text evidence="1">The sequence shown here is derived from an EMBL/GenBank/DDBJ whole genome shotgun (WGS) entry which is preliminary data.</text>
</comment>
<keyword evidence="2" id="KW-1185">Reference proteome</keyword>
<organism evidence="1 2">
    <name type="scientific">Dermacentor silvarum</name>
    <name type="common">Tick</name>
    <dbReference type="NCBI Taxonomy" id="543639"/>
    <lineage>
        <taxon>Eukaryota</taxon>
        <taxon>Metazoa</taxon>
        <taxon>Ecdysozoa</taxon>
        <taxon>Arthropoda</taxon>
        <taxon>Chelicerata</taxon>
        <taxon>Arachnida</taxon>
        <taxon>Acari</taxon>
        <taxon>Parasitiformes</taxon>
        <taxon>Ixodida</taxon>
        <taxon>Ixodoidea</taxon>
        <taxon>Ixodidae</taxon>
        <taxon>Rhipicephalinae</taxon>
        <taxon>Dermacentor</taxon>
    </lineage>
</organism>
<evidence type="ECO:0000313" key="1">
    <source>
        <dbReference type="EMBL" id="KAH7979831.1"/>
    </source>
</evidence>
<dbReference type="Proteomes" id="UP000821865">
    <property type="component" value="Chromosome 1"/>
</dbReference>
<evidence type="ECO:0000313" key="2">
    <source>
        <dbReference type="Proteomes" id="UP000821865"/>
    </source>
</evidence>
<gene>
    <name evidence="1" type="ORF">HPB49_011485</name>
</gene>
<dbReference type="EMBL" id="CM023470">
    <property type="protein sequence ID" value="KAH7979831.1"/>
    <property type="molecule type" value="Genomic_DNA"/>
</dbReference>
<name>A0ACB8DZQ6_DERSI</name>